<dbReference type="PROSITE" id="PS50928">
    <property type="entry name" value="ABC_TM1"/>
    <property type="match status" value="1"/>
</dbReference>
<keyword evidence="12" id="KW-1185">Reference proteome</keyword>
<evidence type="ECO:0000256" key="2">
    <source>
        <dbReference type="ARBA" id="ARBA00022448"/>
    </source>
</evidence>
<dbReference type="EMBL" id="JBHSAP010000007">
    <property type="protein sequence ID" value="MFC4076117.1"/>
    <property type="molecule type" value="Genomic_DNA"/>
</dbReference>
<organism evidence="11 12">
    <name type="scientific">Salinithrix halophila</name>
    <dbReference type="NCBI Taxonomy" id="1485204"/>
    <lineage>
        <taxon>Bacteria</taxon>
        <taxon>Bacillati</taxon>
        <taxon>Bacillota</taxon>
        <taxon>Bacilli</taxon>
        <taxon>Bacillales</taxon>
        <taxon>Thermoactinomycetaceae</taxon>
        <taxon>Salinithrix</taxon>
    </lineage>
</organism>
<feature type="transmembrane region" description="Helical" evidence="8">
    <location>
        <begin position="141"/>
        <end position="162"/>
    </location>
</feature>
<evidence type="ECO:0000256" key="7">
    <source>
        <dbReference type="ARBA" id="ARBA00024202"/>
    </source>
</evidence>
<comment type="similarity">
    <text evidence="7">Belongs to the binding-protein-dependent transport system permease family. OppBC subfamily.</text>
</comment>
<comment type="subcellular location">
    <subcellularLocation>
        <location evidence="1 8">Cell membrane</location>
        <topology evidence="1 8">Multi-pass membrane protein</topology>
    </subcellularLocation>
</comment>
<evidence type="ECO:0000256" key="9">
    <source>
        <dbReference type="SAM" id="MobiDB-lite"/>
    </source>
</evidence>
<dbReference type="PANTHER" id="PTHR43386">
    <property type="entry name" value="OLIGOPEPTIDE TRANSPORT SYSTEM PERMEASE PROTEIN APPC"/>
    <property type="match status" value="1"/>
</dbReference>
<keyword evidence="5 8" id="KW-1133">Transmembrane helix</keyword>
<keyword evidence="2 8" id="KW-0813">Transport</keyword>
<sequence length="304" mass="33248">MSTQSVPPSIPTPNPLPESPQNERLDSPVKDLWRSFFKHKSAVIGASVILVVIFIALVGPLLLPYGYNQVDADARLQSPSAEHWFGTDDLGRDIFARVVNGARISLWVGFFAVTGSIVVGSLLGLLAGYYGRWLDVVISRLFDILLAFPGILLAIAIVAMLGPSLENAMYAIAIINIPTFGRLMRSRVLAVKQEDFVMAAQAIGMKDRRILFKHILPNSWTPIMVQGTLNFATAVIEAAGLGFLGLGAQPPDPEWGKMLSDSRQYIQSAPWTMIFPGLAIMFTVLGFNLLGDGLRDLLDPRMKQ</sequence>
<dbReference type="PANTHER" id="PTHR43386:SF1">
    <property type="entry name" value="D,D-DIPEPTIDE TRANSPORT SYSTEM PERMEASE PROTEIN DDPC-RELATED"/>
    <property type="match status" value="1"/>
</dbReference>
<dbReference type="InterPro" id="IPR025966">
    <property type="entry name" value="OppC_N"/>
</dbReference>
<feature type="domain" description="ABC transmembrane type-1" evidence="10">
    <location>
        <begin position="102"/>
        <end position="291"/>
    </location>
</feature>
<dbReference type="Pfam" id="PF12911">
    <property type="entry name" value="OppC_N"/>
    <property type="match status" value="1"/>
</dbReference>
<dbReference type="Proteomes" id="UP001595843">
    <property type="component" value="Unassembled WGS sequence"/>
</dbReference>
<dbReference type="InterPro" id="IPR053385">
    <property type="entry name" value="ABC_transport_permease"/>
</dbReference>
<feature type="compositionally biased region" description="Pro residues" evidence="9">
    <location>
        <begin position="8"/>
        <end position="18"/>
    </location>
</feature>
<evidence type="ECO:0000256" key="1">
    <source>
        <dbReference type="ARBA" id="ARBA00004651"/>
    </source>
</evidence>
<comment type="caution">
    <text evidence="11">The sequence shown here is derived from an EMBL/GenBank/DDBJ whole genome shotgun (WGS) entry which is preliminary data.</text>
</comment>
<feature type="region of interest" description="Disordered" evidence="9">
    <location>
        <begin position="1"/>
        <end position="25"/>
    </location>
</feature>
<evidence type="ECO:0000256" key="8">
    <source>
        <dbReference type="RuleBase" id="RU363032"/>
    </source>
</evidence>
<dbReference type="RefSeq" id="WP_380702674.1">
    <property type="nucleotide sequence ID" value="NZ_JBHSAP010000007.1"/>
</dbReference>
<evidence type="ECO:0000256" key="6">
    <source>
        <dbReference type="ARBA" id="ARBA00023136"/>
    </source>
</evidence>
<gene>
    <name evidence="11" type="primary">nikC</name>
    <name evidence="11" type="ORF">ACFOUO_04765</name>
</gene>
<dbReference type="InterPro" id="IPR050366">
    <property type="entry name" value="BP-dependent_transpt_permease"/>
</dbReference>
<dbReference type="Pfam" id="PF00528">
    <property type="entry name" value="BPD_transp_1"/>
    <property type="match status" value="1"/>
</dbReference>
<accession>A0ABV8JED5</accession>
<dbReference type="Gene3D" id="1.10.3720.10">
    <property type="entry name" value="MetI-like"/>
    <property type="match status" value="1"/>
</dbReference>
<keyword evidence="3" id="KW-1003">Cell membrane</keyword>
<dbReference type="CDD" id="cd06261">
    <property type="entry name" value="TM_PBP2"/>
    <property type="match status" value="1"/>
</dbReference>
<feature type="transmembrane region" description="Helical" evidence="8">
    <location>
        <begin position="229"/>
        <end position="248"/>
    </location>
</feature>
<evidence type="ECO:0000256" key="3">
    <source>
        <dbReference type="ARBA" id="ARBA00022475"/>
    </source>
</evidence>
<evidence type="ECO:0000313" key="11">
    <source>
        <dbReference type="EMBL" id="MFC4076117.1"/>
    </source>
</evidence>
<feature type="transmembrane region" description="Helical" evidence="8">
    <location>
        <begin position="42"/>
        <end position="63"/>
    </location>
</feature>
<dbReference type="NCBIfam" id="NF045474">
    <property type="entry name" value="Opp2C"/>
    <property type="match status" value="1"/>
</dbReference>
<evidence type="ECO:0000313" key="12">
    <source>
        <dbReference type="Proteomes" id="UP001595843"/>
    </source>
</evidence>
<proteinExistence type="inferred from homology"/>
<reference evidence="12" key="1">
    <citation type="journal article" date="2019" name="Int. J. Syst. Evol. Microbiol.">
        <title>The Global Catalogue of Microorganisms (GCM) 10K type strain sequencing project: providing services to taxonomists for standard genome sequencing and annotation.</title>
        <authorList>
            <consortium name="The Broad Institute Genomics Platform"/>
            <consortium name="The Broad Institute Genome Sequencing Center for Infectious Disease"/>
            <person name="Wu L."/>
            <person name="Ma J."/>
        </authorList>
    </citation>
    <scope>NUCLEOTIDE SEQUENCE [LARGE SCALE GENOMIC DNA]</scope>
    <source>
        <strain evidence="12">IBRC-M 10813</strain>
    </source>
</reference>
<name>A0ABV8JED5_9BACL</name>
<feature type="transmembrane region" description="Helical" evidence="8">
    <location>
        <begin position="268"/>
        <end position="291"/>
    </location>
</feature>
<evidence type="ECO:0000259" key="10">
    <source>
        <dbReference type="PROSITE" id="PS50928"/>
    </source>
</evidence>
<evidence type="ECO:0000256" key="5">
    <source>
        <dbReference type="ARBA" id="ARBA00022989"/>
    </source>
</evidence>
<keyword evidence="4 8" id="KW-0812">Transmembrane</keyword>
<dbReference type="InterPro" id="IPR035906">
    <property type="entry name" value="MetI-like_sf"/>
</dbReference>
<evidence type="ECO:0000256" key="4">
    <source>
        <dbReference type="ARBA" id="ARBA00022692"/>
    </source>
</evidence>
<dbReference type="SUPFAM" id="SSF161098">
    <property type="entry name" value="MetI-like"/>
    <property type="match status" value="1"/>
</dbReference>
<dbReference type="InterPro" id="IPR000515">
    <property type="entry name" value="MetI-like"/>
</dbReference>
<feature type="transmembrane region" description="Helical" evidence="8">
    <location>
        <begin position="104"/>
        <end position="129"/>
    </location>
</feature>
<protein>
    <submittedName>
        <fullName evidence="11">Nickel transporter permease</fullName>
    </submittedName>
</protein>
<keyword evidence="6 8" id="KW-0472">Membrane</keyword>